<keyword evidence="1" id="KW-0812">Transmembrane</keyword>
<dbReference type="SUPFAM" id="SSF102588">
    <property type="entry name" value="LmbE-like"/>
    <property type="match status" value="1"/>
</dbReference>
<dbReference type="InterPro" id="IPR003737">
    <property type="entry name" value="GlcNAc_PI_deacetylase-related"/>
</dbReference>
<dbReference type="STRING" id="320787.CA2015_4230"/>
<dbReference type="InterPro" id="IPR024078">
    <property type="entry name" value="LmbE-like_dom_sf"/>
</dbReference>
<dbReference type="InterPro" id="IPR029062">
    <property type="entry name" value="Class_I_gatase-like"/>
</dbReference>
<dbReference type="RefSeq" id="WP_053086725.1">
    <property type="nucleotide sequence ID" value="NZ_CP012040.1"/>
</dbReference>
<evidence type="ECO:0000313" key="3">
    <source>
        <dbReference type="Proteomes" id="UP000036520"/>
    </source>
</evidence>
<dbReference type="PANTHER" id="PTHR12993:SF11">
    <property type="entry name" value="N-ACETYLGLUCOSAMINYL-PHOSPHATIDYLINOSITOL DE-N-ACETYLASE"/>
    <property type="match status" value="1"/>
</dbReference>
<name>A0A0H4PKP1_9BACT</name>
<dbReference type="Gene3D" id="3.40.50.10320">
    <property type="entry name" value="LmbE-like"/>
    <property type="match status" value="1"/>
</dbReference>
<dbReference type="AlphaFoldDB" id="A0A0H4PKP1"/>
<keyword evidence="1" id="KW-0472">Membrane</keyword>
<dbReference type="KEGG" id="camu:CA2015_4230"/>
<gene>
    <name evidence="2" type="ORF">CA2015_4230</name>
</gene>
<protein>
    <submittedName>
        <fullName evidence="2">LmbE family protein</fullName>
    </submittedName>
</protein>
<dbReference type="GO" id="GO:0016811">
    <property type="term" value="F:hydrolase activity, acting on carbon-nitrogen (but not peptide) bonds, in linear amides"/>
    <property type="evidence" value="ECO:0007669"/>
    <property type="project" value="TreeGrafter"/>
</dbReference>
<evidence type="ECO:0000256" key="1">
    <source>
        <dbReference type="SAM" id="Phobius"/>
    </source>
</evidence>
<keyword evidence="1" id="KW-1133">Transmembrane helix</keyword>
<evidence type="ECO:0000313" key="2">
    <source>
        <dbReference type="EMBL" id="AKP53578.1"/>
    </source>
</evidence>
<accession>A0A0H4PKP1</accession>
<dbReference type="OrthoDB" id="9759749at2"/>
<dbReference type="EMBL" id="CP012040">
    <property type="protein sequence ID" value="AKP53578.1"/>
    <property type="molecule type" value="Genomic_DNA"/>
</dbReference>
<dbReference type="Pfam" id="PF02585">
    <property type="entry name" value="PIG-L"/>
    <property type="match status" value="1"/>
</dbReference>
<organism evidence="2 3">
    <name type="scientific">Cyclobacterium amurskyense</name>
    <dbReference type="NCBI Taxonomy" id="320787"/>
    <lineage>
        <taxon>Bacteria</taxon>
        <taxon>Pseudomonadati</taxon>
        <taxon>Bacteroidota</taxon>
        <taxon>Cytophagia</taxon>
        <taxon>Cytophagales</taxon>
        <taxon>Cyclobacteriaceae</taxon>
        <taxon>Cyclobacterium</taxon>
    </lineage>
</organism>
<reference evidence="2 3" key="1">
    <citation type="submission" date="2015-07" db="EMBL/GenBank/DDBJ databases">
        <authorList>
            <person name="Kim K.M."/>
        </authorList>
    </citation>
    <scope>NUCLEOTIDE SEQUENCE [LARGE SCALE GENOMIC DNA]</scope>
    <source>
        <strain evidence="2 3">KCTC 12363</strain>
    </source>
</reference>
<keyword evidence="3" id="KW-1185">Reference proteome</keyword>
<dbReference type="Proteomes" id="UP000036520">
    <property type="component" value="Chromosome"/>
</dbReference>
<proteinExistence type="predicted"/>
<sequence>MTPKLTKRIYQVFISTCLFLLVLVFSYLPLHAQSSAEIYHGLLKLKETKRVLYVAAHPDDENTRLIAYLANEEMAEVAYLSLTRGDGGQNLIGKELGIELGMIRTQELLKARETDGGKQFFSRAIDFGYSRNPTETLNNWDRQKLLSDAVWVIRNFQPDIIITRFNTIPGITHGHHTTSAIIAGEAFKISGDPTVFPEQLSQVKPWSAKRIFWNAYNWGGVYEPKPDKQYYEFQVGKFNPILGMSYSQIAANSRTMHKSQGFGSTAAIGEGTDFIEFVDGQTFSESPFEDLKNRWTLLPNGKVISSKIDALIASFDFVKPANNIGKLIEIRKELNKVQGNLPWVNDKKSLINQLIMETIGWKALFLSDTELNYPSSSIQGKVILNQVTENPIKLVSFRVFDKTLDFDTNLANNKSVQKEIPFAIPSNHLNSQPYWLRNEPENNLYTVKDQAMIGKPYNAPTVEGILSFSLEGEHFELALPLQYRYNDPVNGEVIQPFKVVPEISVGVSQSNVFLLNNNPANLDAEVNFGKEIREGKLKIEGLKESEFSIVGQSIDEKNKTIRYQIQIRNSNGEEKSAHKVYFETPDGEIFQEDTKRILYPHIPNLTYFPEASFNLIRLNMKVSNQTIGYISGAGDDIPGILNNLGYSVERIEEAQLGADLSKYSTIITGIRAFNVNQGLASHTDALMEYVNNGGNLIVQYNTSSSLLSKEFGPYPLTLSRDRVTVENSPVKVLLENHPVLNQPNKISAKDFDGWVQERGLYFPGEWDSLYQTPLLMQDPGESASEGSLLVTNYGNGTYTYSGISWFRLLPAGVPGAIKLFVNLIEQGNEE</sequence>
<feature type="transmembrane region" description="Helical" evidence="1">
    <location>
        <begin position="12"/>
        <end position="30"/>
    </location>
</feature>
<dbReference type="SUPFAM" id="SSF52317">
    <property type="entry name" value="Class I glutamine amidotransferase-like"/>
    <property type="match status" value="1"/>
</dbReference>
<dbReference type="PANTHER" id="PTHR12993">
    <property type="entry name" value="N-ACETYLGLUCOSAMINYL-PHOSPHATIDYLINOSITOL DE-N-ACETYLASE-RELATED"/>
    <property type="match status" value="1"/>
</dbReference>